<dbReference type="OrthoDB" id="328023at2157"/>
<evidence type="ECO:0000313" key="3">
    <source>
        <dbReference type="Proteomes" id="UP000011566"/>
    </source>
</evidence>
<accession>M0MAV9</accession>
<feature type="transmembrane region" description="Helical" evidence="1">
    <location>
        <begin position="103"/>
        <end position="124"/>
    </location>
</feature>
<feature type="transmembrane region" description="Helical" evidence="1">
    <location>
        <begin position="29"/>
        <end position="48"/>
    </location>
</feature>
<feature type="transmembrane region" description="Helical" evidence="1">
    <location>
        <begin position="153"/>
        <end position="173"/>
    </location>
</feature>
<keyword evidence="1" id="KW-0812">Transmembrane</keyword>
<keyword evidence="1" id="KW-0472">Membrane</keyword>
<dbReference type="Proteomes" id="UP000011566">
    <property type="component" value="Unassembled WGS sequence"/>
</dbReference>
<organism evidence="2 3">
    <name type="scientific">Halococcus hamelinensis 100A6</name>
    <dbReference type="NCBI Taxonomy" id="1132509"/>
    <lineage>
        <taxon>Archaea</taxon>
        <taxon>Methanobacteriati</taxon>
        <taxon>Methanobacteriota</taxon>
        <taxon>Stenosarchaea group</taxon>
        <taxon>Halobacteria</taxon>
        <taxon>Halobacteriales</taxon>
        <taxon>Halococcaceae</taxon>
        <taxon>Halococcus</taxon>
    </lineage>
</organism>
<keyword evidence="1" id="KW-1133">Transmembrane helix</keyword>
<feature type="transmembrane region" description="Helical" evidence="1">
    <location>
        <begin position="6"/>
        <end position="22"/>
    </location>
</feature>
<feature type="transmembrane region" description="Helical" evidence="1">
    <location>
        <begin position="60"/>
        <end position="83"/>
    </location>
</feature>
<keyword evidence="2" id="KW-0378">Hydrolase</keyword>
<dbReference type="Pfam" id="PF04307">
    <property type="entry name" value="YdjM"/>
    <property type="match status" value="1"/>
</dbReference>
<dbReference type="GO" id="GO:0016787">
    <property type="term" value="F:hydrolase activity"/>
    <property type="evidence" value="ECO:0007669"/>
    <property type="project" value="UniProtKB-KW"/>
</dbReference>
<dbReference type="PATRIC" id="fig|1132509.6.peg.377"/>
<gene>
    <name evidence="2" type="ORF">C447_01585</name>
</gene>
<sequence length="187" mass="20528">MTETLGHLGMALIFLAPAWLFIDEKRTAALFVAVGFWFGPVPDVDTYLSNWFPNQIHHHGIVHTLLAVVVMTAILGPVLGWLLKRVFGGTRWFSKKASQRATWMGVIAVGAALTSHLFADILSAPDISTRIEPLWPVVQGPIAYVDVLYYDSVWATIGLFVLGLLANAVFFAWRTQRGASMGSATES</sequence>
<dbReference type="AlphaFoldDB" id="M0MAV9"/>
<dbReference type="EMBL" id="AOMB01000005">
    <property type="protein sequence ID" value="EMA41505.1"/>
    <property type="molecule type" value="Genomic_DNA"/>
</dbReference>
<evidence type="ECO:0000313" key="2">
    <source>
        <dbReference type="EMBL" id="EMA41505.1"/>
    </source>
</evidence>
<dbReference type="eggNOG" id="arCOG01744">
    <property type="taxonomic scope" value="Archaea"/>
</dbReference>
<reference evidence="2 3" key="1">
    <citation type="journal article" date="2014" name="PLoS Genet.">
        <title>Phylogenetically driven sequencing of extremely halophilic archaea reveals strategies for static and dynamic osmo-response.</title>
        <authorList>
            <person name="Becker E.A."/>
            <person name="Seitzer P.M."/>
            <person name="Tritt A."/>
            <person name="Larsen D."/>
            <person name="Krusor M."/>
            <person name="Yao A.I."/>
            <person name="Wu D."/>
            <person name="Madern D."/>
            <person name="Eisen J.A."/>
            <person name="Darling A.E."/>
            <person name="Facciotti M.T."/>
        </authorList>
    </citation>
    <scope>NUCLEOTIDE SEQUENCE [LARGE SCALE GENOMIC DNA]</scope>
    <source>
        <strain evidence="2 3">100A6</strain>
    </source>
</reference>
<proteinExistence type="predicted"/>
<evidence type="ECO:0000256" key="1">
    <source>
        <dbReference type="SAM" id="Phobius"/>
    </source>
</evidence>
<dbReference type="InterPro" id="IPR007404">
    <property type="entry name" value="YdjM-like"/>
</dbReference>
<dbReference type="RefSeq" id="WP_007690189.1">
    <property type="nucleotide sequence ID" value="NZ_AJRK01000104.1"/>
</dbReference>
<keyword evidence="3" id="KW-1185">Reference proteome</keyword>
<name>M0MAV9_9EURY</name>
<comment type="caution">
    <text evidence="2">The sequence shown here is derived from an EMBL/GenBank/DDBJ whole genome shotgun (WGS) entry which is preliminary data.</text>
</comment>
<protein>
    <submittedName>
        <fullName evidence="2">Membrane-bound metal-dependent hydrolase</fullName>
    </submittedName>
</protein>